<reference evidence="1 3" key="1">
    <citation type="journal article" date="2020" name="Mol. Biol. Evol.">
        <title>Distinct Expression and Methylation Patterns for Genes with Different Fates following a Single Whole-Genome Duplication in Flowering Plants.</title>
        <authorList>
            <person name="Shi T."/>
            <person name="Rahmani R.S."/>
            <person name="Gugger P.F."/>
            <person name="Wang M."/>
            <person name="Li H."/>
            <person name="Zhang Y."/>
            <person name="Li Z."/>
            <person name="Wang Q."/>
            <person name="Van de Peer Y."/>
            <person name="Marchal K."/>
            <person name="Chen J."/>
        </authorList>
    </citation>
    <scope>NUCLEOTIDE SEQUENCE [LARGE SCALE GENOMIC DNA]</scope>
    <source>
        <tissue evidence="1">Leaf</tissue>
    </source>
</reference>
<dbReference type="EMBL" id="DUZY01000003">
    <property type="protein sequence ID" value="DAD30994.1"/>
    <property type="molecule type" value="Genomic_DNA"/>
</dbReference>
<accession>A0A822YA80</accession>
<name>A0A822YA80_NELNU</name>
<dbReference type="AlphaFoldDB" id="A0A822YA80"/>
<organism evidence="1 3">
    <name type="scientific">Nelumbo nucifera</name>
    <name type="common">Sacred lotus</name>
    <dbReference type="NCBI Taxonomy" id="4432"/>
    <lineage>
        <taxon>Eukaryota</taxon>
        <taxon>Viridiplantae</taxon>
        <taxon>Streptophyta</taxon>
        <taxon>Embryophyta</taxon>
        <taxon>Tracheophyta</taxon>
        <taxon>Spermatophyta</taxon>
        <taxon>Magnoliopsida</taxon>
        <taxon>Proteales</taxon>
        <taxon>Nelumbonaceae</taxon>
        <taxon>Nelumbo</taxon>
    </lineage>
</organism>
<evidence type="ECO:0000313" key="2">
    <source>
        <dbReference type="EMBL" id="DAD31000.1"/>
    </source>
</evidence>
<dbReference type="Proteomes" id="UP000607653">
    <property type="component" value="Unassembled WGS sequence"/>
</dbReference>
<keyword evidence="3" id="KW-1185">Reference proteome</keyword>
<evidence type="ECO:0000313" key="3">
    <source>
        <dbReference type="Proteomes" id="UP000607653"/>
    </source>
</evidence>
<protein>
    <submittedName>
        <fullName evidence="1">Uncharacterized protein</fullName>
    </submittedName>
</protein>
<dbReference type="EMBL" id="DUZY01000003">
    <property type="protein sequence ID" value="DAD31000.1"/>
    <property type="molecule type" value="Genomic_DNA"/>
</dbReference>
<gene>
    <name evidence="1" type="ORF">HUJ06_009845</name>
    <name evidence="2" type="ORF">HUJ06_009851</name>
</gene>
<comment type="caution">
    <text evidence="1">The sequence shown here is derived from an EMBL/GenBank/DDBJ whole genome shotgun (WGS) entry which is preliminary data.</text>
</comment>
<proteinExistence type="predicted"/>
<sequence length="66" mass="7647">MQVKMLDSRRILSNTIFCVRMFPGRLPLGRVQMTSTFCIMAHLWEIIIFIAPRARGTEPVLIRRGT</sequence>
<evidence type="ECO:0000313" key="1">
    <source>
        <dbReference type="EMBL" id="DAD30994.1"/>
    </source>
</evidence>